<reference evidence="3 4" key="1">
    <citation type="submission" date="2018-11" db="EMBL/GenBank/DDBJ databases">
        <title>Genomic Encyclopedia of Type Strains, Phase IV (KMG-IV): sequencing the most valuable type-strain genomes for metagenomic binning, comparative biology and taxonomic classification.</title>
        <authorList>
            <person name="Goeker M."/>
        </authorList>
    </citation>
    <scope>NUCLEOTIDE SEQUENCE [LARGE SCALE GENOMIC DNA]</scope>
    <source>
        <strain evidence="3 4">DSM 102936</strain>
    </source>
</reference>
<sequence>MRSWHRLLVFFALCATTAGIALATATPALAIPVAMVVNGRPVQPDVPPVCENGRLLVPLRTAAEALGATVTYDAAARTVTVDRNGTLITLGVGAAWARAGDQTLTLEVPAQVAGGRVLVPLRFLGEALGAYVSWNPVAQAVYLSDSLLGLPGWSQPLGSTPPVVYRDGEEARVRLLCPAAGLVTAEACVDITARVQTAFAELVAVVEKEGERSDQPLTVRNGLVAGRVWLPFGPGDYRVTLCSPPQDDTLSGLVQFRVRNLGRTELRYLAPTDWIDWDHPEILKLARELKRDKPLETVLAVHDWVAKEITYDIAAARLPRIPHKRASEVLLTRSGVCEHFSRLFAALCRANGIPAAVVRGFARQENEPWPLQPNHAWNEVLINGRWITVDVTWDAGHLDDGRFSREFSRDYFDPDPARFALTHRKSAS</sequence>
<dbReference type="SUPFAM" id="SSF54001">
    <property type="entry name" value="Cysteine proteinases"/>
    <property type="match status" value="1"/>
</dbReference>
<dbReference type="PANTHER" id="PTHR46333:SF2">
    <property type="entry name" value="CYTOKINESIS PROTEIN 3"/>
    <property type="match status" value="1"/>
</dbReference>
<evidence type="ECO:0000313" key="3">
    <source>
        <dbReference type="EMBL" id="RPF47053.1"/>
    </source>
</evidence>
<dbReference type="InterPro" id="IPR038765">
    <property type="entry name" value="Papain-like_cys_pep_sf"/>
</dbReference>
<evidence type="ECO:0000256" key="1">
    <source>
        <dbReference type="SAM" id="SignalP"/>
    </source>
</evidence>
<evidence type="ECO:0000259" key="2">
    <source>
        <dbReference type="SMART" id="SM00460"/>
    </source>
</evidence>
<accession>A0A3N5AQ95</accession>
<protein>
    <submittedName>
        <fullName evidence="3">Transglutaminase superfamily protein</fullName>
    </submittedName>
</protein>
<dbReference type="InterPro" id="IPR002931">
    <property type="entry name" value="Transglutaminase-like"/>
</dbReference>
<dbReference type="Pfam" id="PF07833">
    <property type="entry name" value="Cu_amine_oxidN1"/>
    <property type="match status" value="1"/>
</dbReference>
<organism evidence="3 4">
    <name type="scientific">Thermodesulfitimonas autotrophica</name>
    <dbReference type="NCBI Taxonomy" id="1894989"/>
    <lineage>
        <taxon>Bacteria</taxon>
        <taxon>Bacillati</taxon>
        <taxon>Bacillota</taxon>
        <taxon>Clostridia</taxon>
        <taxon>Thermoanaerobacterales</taxon>
        <taxon>Thermoanaerobacteraceae</taxon>
        <taxon>Thermodesulfitimonas</taxon>
    </lineage>
</organism>
<comment type="caution">
    <text evidence="3">The sequence shown here is derived from an EMBL/GenBank/DDBJ whole genome shotgun (WGS) entry which is preliminary data.</text>
</comment>
<proteinExistence type="predicted"/>
<dbReference type="InterPro" id="IPR052557">
    <property type="entry name" value="CAP/Cytokinesis_protein"/>
</dbReference>
<dbReference type="InterPro" id="IPR036582">
    <property type="entry name" value="Mao_N_sf"/>
</dbReference>
<dbReference type="Proteomes" id="UP000282654">
    <property type="component" value="Unassembled WGS sequence"/>
</dbReference>
<dbReference type="InterPro" id="IPR012854">
    <property type="entry name" value="Cu_amine_oxidase-like_N"/>
</dbReference>
<gene>
    <name evidence="3" type="ORF">EDD75_1324</name>
</gene>
<keyword evidence="1" id="KW-0732">Signal</keyword>
<feature type="domain" description="Transglutaminase-like" evidence="2">
    <location>
        <begin position="329"/>
        <end position="393"/>
    </location>
</feature>
<dbReference type="Pfam" id="PF01841">
    <property type="entry name" value="Transglut_core"/>
    <property type="match status" value="1"/>
</dbReference>
<dbReference type="EMBL" id="RKRE01000002">
    <property type="protein sequence ID" value="RPF47053.1"/>
    <property type="molecule type" value="Genomic_DNA"/>
</dbReference>
<dbReference type="GO" id="GO:0005737">
    <property type="term" value="C:cytoplasm"/>
    <property type="evidence" value="ECO:0007669"/>
    <property type="project" value="TreeGrafter"/>
</dbReference>
<feature type="signal peptide" evidence="1">
    <location>
        <begin position="1"/>
        <end position="30"/>
    </location>
</feature>
<dbReference type="SMART" id="SM00460">
    <property type="entry name" value="TGc"/>
    <property type="match status" value="1"/>
</dbReference>
<evidence type="ECO:0000313" key="4">
    <source>
        <dbReference type="Proteomes" id="UP000282654"/>
    </source>
</evidence>
<dbReference type="Gene3D" id="3.10.620.30">
    <property type="match status" value="1"/>
</dbReference>
<name>A0A3N5AQ95_9THEO</name>
<keyword evidence="4" id="KW-1185">Reference proteome</keyword>
<dbReference type="AlphaFoldDB" id="A0A3N5AQ95"/>
<dbReference type="OrthoDB" id="9804872at2"/>
<dbReference type="PANTHER" id="PTHR46333">
    <property type="entry name" value="CYTOKINESIS PROTEIN 3"/>
    <property type="match status" value="1"/>
</dbReference>
<dbReference type="SUPFAM" id="SSF55383">
    <property type="entry name" value="Copper amine oxidase, domain N"/>
    <property type="match status" value="1"/>
</dbReference>
<dbReference type="RefSeq" id="WP_123929763.1">
    <property type="nucleotide sequence ID" value="NZ_RKRE01000002.1"/>
</dbReference>
<feature type="chain" id="PRO_5018174944" evidence="1">
    <location>
        <begin position="31"/>
        <end position="428"/>
    </location>
</feature>
<dbReference type="Gene3D" id="3.30.457.10">
    <property type="entry name" value="Copper amine oxidase-like, N-terminal domain"/>
    <property type="match status" value="1"/>
</dbReference>